<dbReference type="AlphaFoldDB" id="A0A6P2DGV1"/>
<keyword evidence="3" id="KW-1185">Reference proteome</keyword>
<gene>
    <name evidence="2" type="ORF">SOIL9_76720</name>
</gene>
<name>A0A6P2DGV1_9BACT</name>
<organism evidence="2 3">
    <name type="scientific">Gemmata massiliana</name>
    <dbReference type="NCBI Taxonomy" id="1210884"/>
    <lineage>
        <taxon>Bacteria</taxon>
        <taxon>Pseudomonadati</taxon>
        <taxon>Planctomycetota</taxon>
        <taxon>Planctomycetia</taxon>
        <taxon>Gemmatales</taxon>
        <taxon>Gemmataceae</taxon>
        <taxon>Gemmata</taxon>
    </lineage>
</organism>
<reference evidence="2 3" key="1">
    <citation type="submission" date="2019-05" db="EMBL/GenBank/DDBJ databases">
        <authorList>
            <consortium name="Science for Life Laboratories"/>
        </authorList>
    </citation>
    <scope>NUCLEOTIDE SEQUENCE [LARGE SCALE GENOMIC DNA]</scope>
    <source>
        <strain evidence="2">Soil9</strain>
    </source>
</reference>
<evidence type="ECO:0000313" key="3">
    <source>
        <dbReference type="Proteomes" id="UP000464178"/>
    </source>
</evidence>
<dbReference type="KEGG" id="gms:SOIL9_76720"/>
<evidence type="ECO:0000313" key="2">
    <source>
        <dbReference type="EMBL" id="VTS01971.1"/>
    </source>
</evidence>
<protein>
    <recommendedName>
        <fullName evidence="1">DUF7684 domain-containing protein</fullName>
    </recommendedName>
</protein>
<feature type="domain" description="DUF7684" evidence="1">
    <location>
        <begin position="9"/>
        <end position="146"/>
    </location>
</feature>
<dbReference type="EMBL" id="LR593886">
    <property type="protein sequence ID" value="VTS01971.1"/>
    <property type="molecule type" value="Genomic_DNA"/>
</dbReference>
<sequence>MLRVTGTGDFEVWIDRIERPFSFSTPFGGSDFALMVVVAGSSVMPAEREVVCAEIVRQGCRYAVCAGHDCPLWEDAIDLAYLATSPDFSPPNERFIMTTQHENESLGDVVEFFRCNTAFDQFVPRRFLVLVVGGAGALAERVHSAIEEAFG</sequence>
<evidence type="ECO:0000259" key="1">
    <source>
        <dbReference type="Pfam" id="PF24733"/>
    </source>
</evidence>
<dbReference type="InterPro" id="IPR056101">
    <property type="entry name" value="DUF7684"/>
</dbReference>
<dbReference type="Proteomes" id="UP000464178">
    <property type="component" value="Chromosome"/>
</dbReference>
<accession>A0A6P2DGV1</accession>
<dbReference type="Pfam" id="PF24733">
    <property type="entry name" value="DUF7684"/>
    <property type="match status" value="1"/>
</dbReference>
<proteinExistence type="predicted"/>